<feature type="transmembrane region" description="Helical" evidence="1">
    <location>
        <begin position="93"/>
        <end position="113"/>
    </location>
</feature>
<keyword evidence="1" id="KW-0472">Membrane</keyword>
<reference evidence="2 3" key="1">
    <citation type="submission" date="2023-12" db="EMBL/GenBank/DDBJ databases">
        <title>Baltic Sea Cyanobacteria.</title>
        <authorList>
            <person name="Delbaje E."/>
            <person name="Fewer D.P."/>
            <person name="Shishido T.K."/>
        </authorList>
    </citation>
    <scope>NUCLEOTIDE SEQUENCE [LARGE SCALE GENOMIC DNA]</scope>
    <source>
        <strain evidence="2 3">UHCC 0370</strain>
    </source>
</reference>
<organism evidence="2 3">
    <name type="scientific">Pseudanabaena galeata UHCC 0370</name>
    <dbReference type="NCBI Taxonomy" id="3110310"/>
    <lineage>
        <taxon>Bacteria</taxon>
        <taxon>Bacillati</taxon>
        <taxon>Cyanobacteriota</taxon>
        <taxon>Cyanophyceae</taxon>
        <taxon>Pseudanabaenales</taxon>
        <taxon>Pseudanabaenaceae</taxon>
        <taxon>Pseudanabaena</taxon>
    </lineage>
</organism>
<evidence type="ECO:0000313" key="3">
    <source>
        <dbReference type="Proteomes" id="UP001301388"/>
    </source>
</evidence>
<dbReference type="RefSeq" id="WP_323262161.1">
    <property type="nucleotide sequence ID" value="NZ_JAYGIE010000078.1"/>
</dbReference>
<name>A0ABU5TL31_9CYAN</name>
<keyword evidence="1" id="KW-1133">Transmembrane helix</keyword>
<protein>
    <submittedName>
        <fullName evidence="2">Uncharacterized protein</fullName>
    </submittedName>
</protein>
<keyword evidence="1" id="KW-0812">Transmembrane</keyword>
<dbReference type="EMBL" id="JAYGIE010000078">
    <property type="protein sequence ID" value="MEA5478746.1"/>
    <property type="molecule type" value="Genomic_DNA"/>
</dbReference>
<keyword evidence="3" id="KW-1185">Reference proteome</keyword>
<feature type="transmembrane region" description="Helical" evidence="1">
    <location>
        <begin position="23"/>
        <end position="44"/>
    </location>
</feature>
<sequence>MIVGSAVGLVVGLLRRRIQDTLVVSRIGAFFGCLVVFITPWLAAPYLQAWGRRGSLASLSVVEILFVLIGGFAGGAIASTFCFRQCLVLRKELVIKILAFTYVLQSISLYYYYFSRCPSALSYCKF</sequence>
<dbReference type="Proteomes" id="UP001301388">
    <property type="component" value="Unassembled WGS sequence"/>
</dbReference>
<gene>
    <name evidence="2" type="ORF">VB774_14055</name>
</gene>
<evidence type="ECO:0000256" key="1">
    <source>
        <dbReference type="SAM" id="Phobius"/>
    </source>
</evidence>
<evidence type="ECO:0000313" key="2">
    <source>
        <dbReference type="EMBL" id="MEA5478746.1"/>
    </source>
</evidence>
<proteinExistence type="predicted"/>
<feature type="transmembrane region" description="Helical" evidence="1">
    <location>
        <begin position="56"/>
        <end position="81"/>
    </location>
</feature>
<comment type="caution">
    <text evidence="2">The sequence shown here is derived from an EMBL/GenBank/DDBJ whole genome shotgun (WGS) entry which is preliminary data.</text>
</comment>
<accession>A0ABU5TL31</accession>